<feature type="transmembrane region" description="Helical" evidence="2">
    <location>
        <begin position="73"/>
        <end position="90"/>
    </location>
</feature>
<sequence length="216" mass="23017">MSRWQRRVDDLLYDGETVREQLDVGTARVVVTSHRVIAFTPALDGENFRQADRPNVTGVEASALAWSGLRRRGLVAGAAGATLLVAGLAFDPKSIFGDSLGLGTGTAGSVGLGGIMDATRSVFALLRNLDTLLVNVGALALLLAMVLLGVYWYLRTPTLVIRLAGEEEDLHVPRPEDAEDAATRLEAAIFPDPDSQTTAADGRDDDSQGFIEDDPV</sequence>
<accession>A0A1G8YEE9</accession>
<dbReference type="EMBL" id="FNFC01000014">
    <property type="protein sequence ID" value="SDK01081.1"/>
    <property type="molecule type" value="Genomic_DNA"/>
</dbReference>
<keyword evidence="2" id="KW-1133">Transmembrane helix</keyword>
<keyword evidence="4" id="KW-1185">Reference proteome</keyword>
<evidence type="ECO:0000313" key="3">
    <source>
        <dbReference type="EMBL" id="SDK01081.1"/>
    </source>
</evidence>
<evidence type="ECO:0000256" key="1">
    <source>
        <dbReference type="SAM" id="MobiDB-lite"/>
    </source>
</evidence>
<organism evidence="3 4">
    <name type="scientific">Halovenus aranensis</name>
    <dbReference type="NCBI Taxonomy" id="890420"/>
    <lineage>
        <taxon>Archaea</taxon>
        <taxon>Methanobacteriati</taxon>
        <taxon>Methanobacteriota</taxon>
        <taxon>Stenosarchaea group</taxon>
        <taxon>Halobacteria</taxon>
        <taxon>Halobacteriales</taxon>
        <taxon>Haloarculaceae</taxon>
        <taxon>Halovenus</taxon>
    </lineage>
</organism>
<dbReference type="RefSeq" id="WP_092704006.1">
    <property type="nucleotide sequence ID" value="NZ_FNFC01000014.1"/>
</dbReference>
<gene>
    <name evidence="3" type="ORF">SAMN05216226_11458</name>
</gene>
<dbReference type="Proteomes" id="UP000198856">
    <property type="component" value="Unassembled WGS sequence"/>
</dbReference>
<evidence type="ECO:0000313" key="4">
    <source>
        <dbReference type="Proteomes" id="UP000198856"/>
    </source>
</evidence>
<name>A0A1G8YEE9_9EURY</name>
<keyword evidence="2" id="KW-0812">Transmembrane</keyword>
<feature type="region of interest" description="Disordered" evidence="1">
    <location>
        <begin position="188"/>
        <end position="216"/>
    </location>
</feature>
<protein>
    <submittedName>
        <fullName evidence="3">Uncharacterized protein</fullName>
    </submittedName>
</protein>
<dbReference type="AlphaFoldDB" id="A0A1G8YEE9"/>
<dbReference type="STRING" id="890420.SAMN05216226_11458"/>
<proteinExistence type="predicted"/>
<keyword evidence="2" id="KW-0472">Membrane</keyword>
<dbReference type="OrthoDB" id="222505at2157"/>
<evidence type="ECO:0000256" key="2">
    <source>
        <dbReference type="SAM" id="Phobius"/>
    </source>
</evidence>
<reference evidence="3 4" key="1">
    <citation type="submission" date="2016-10" db="EMBL/GenBank/DDBJ databases">
        <authorList>
            <person name="de Groot N.N."/>
        </authorList>
    </citation>
    <scope>NUCLEOTIDE SEQUENCE [LARGE SCALE GENOMIC DNA]</scope>
    <source>
        <strain evidence="3 4">IBRC-M10015</strain>
    </source>
</reference>
<feature type="transmembrane region" description="Helical" evidence="2">
    <location>
        <begin position="132"/>
        <end position="154"/>
    </location>
</feature>